<dbReference type="AlphaFoldDB" id="A0A9P4YQM0"/>
<keyword evidence="4" id="KW-0560">Oxidoreductase</keyword>
<evidence type="ECO:0000313" key="7">
    <source>
        <dbReference type="Proteomes" id="UP000749293"/>
    </source>
</evidence>
<reference evidence="6" key="1">
    <citation type="submission" date="2020-03" db="EMBL/GenBank/DDBJ databases">
        <title>Site-based positive gene gene selection in Geosmithia morbida across the United States reveals a broad range of putative effectors and factors for local host and environmental adapation.</title>
        <authorList>
            <person name="Onufrak A."/>
            <person name="Murdoch R.W."/>
            <person name="Gazis R."/>
            <person name="Huff M."/>
            <person name="Staton M."/>
            <person name="Klingeman W."/>
            <person name="Hadziabdic D."/>
        </authorList>
    </citation>
    <scope>NUCLEOTIDE SEQUENCE</scope>
    <source>
        <strain evidence="6">1262</strain>
    </source>
</reference>
<evidence type="ECO:0000256" key="3">
    <source>
        <dbReference type="ARBA" id="ARBA00022827"/>
    </source>
</evidence>
<evidence type="ECO:0000256" key="4">
    <source>
        <dbReference type="ARBA" id="ARBA00023002"/>
    </source>
</evidence>
<sequence length="477" mass="51971">MVSLQTGADCACTKLAAEFEASSVLFAESTNYTTQTLAYWDKRAVLEPKCIFLPTSAEDVATAVKTFASCGTQFAVRGGGHMNNPGSNSIEGGVLLAFDNMATVRVSADNNTVHVGPGARWEDVYSGLDPYGLYCVGGRMKTIGVAGLELIGGFHYFNNKYGMSMDNVASYDVVLGNGTQVTANATSHPDLFWGLKGGSSNFGIVTNFEIKTLPITKVSTTIQVFDDSAMRDFIEATVNLALRDGPDIAAGSIITISRNVTTGTTSALLLGVQEGEESPPSRFSGFSAIPSTSSQNNVSKPIEWHSKLDSPFQLSRVQFGHGTIKPNAAQLYRIFESWRDAVDDIADVEGVNPTFVLNLLPKSALSVAKNNGIGNTWGLEDDQAYILWQLVTNWDNAVDDIRITNWARRIIDHWQADNEAKGLAHPFLYAGDAAEYQDVFATFPSESRKRMNLVRKEYDPLEVFSRLNWGGFKLFTI</sequence>
<keyword evidence="2" id="KW-0285">Flavoprotein</keyword>
<dbReference type="PANTHER" id="PTHR42973">
    <property type="entry name" value="BINDING OXIDOREDUCTASE, PUTATIVE (AFU_ORTHOLOGUE AFUA_1G17690)-RELATED"/>
    <property type="match status" value="1"/>
</dbReference>
<dbReference type="Gene3D" id="3.30.465.10">
    <property type="match status" value="1"/>
</dbReference>
<proteinExistence type="inferred from homology"/>
<evidence type="ECO:0000313" key="6">
    <source>
        <dbReference type="EMBL" id="KAF4121326.1"/>
    </source>
</evidence>
<keyword evidence="7" id="KW-1185">Reference proteome</keyword>
<comment type="caution">
    <text evidence="6">The sequence shown here is derived from an EMBL/GenBank/DDBJ whole genome shotgun (WGS) entry which is preliminary data.</text>
</comment>
<dbReference type="InterPro" id="IPR016166">
    <property type="entry name" value="FAD-bd_PCMH"/>
</dbReference>
<evidence type="ECO:0000256" key="1">
    <source>
        <dbReference type="ARBA" id="ARBA00005466"/>
    </source>
</evidence>
<dbReference type="GeneID" id="55968518"/>
<dbReference type="GO" id="GO:0071949">
    <property type="term" value="F:FAD binding"/>
    <property type="evidence" value="ECO:0007669"/>
    <property type="project" value="InterPro"/>
</dbReference>
<evidence type="ECO:0000259" key="5">
    <source>
        <dbReference type="PROSITE" id="PS51387"/>
    </source>
</evidence>
<evidence type="ECO:0000256" key="2">
    <source>
        <dbReference type="ARBA" id="ARBA00022630"/>
    </source>
</evidence>
<protein>
    <submittedName>
        <fullName evidence="6">FAD/FMN-containing dehydrogenase</fullName>
    </submittedName>
</protein>
<dbReference type="InterPro" id="IPR016169">
    <property type="entry name" value="FAD-bd_PCMH_sub2"/>
</dbReference>
<name>A0A9P4YQM0_9HYPO</name>
<dbReference type="InterPro" id="IPR006094">
    <property type="entry name" value="Oxid_FAD_bind_N"/>
</dbReference>
<dbReference type="InterPro" id="IPR036318">
    <property type="entry name" value="FAD-bd_PCMH-like_sf"/>
</dbReference>
<keyword evidence="3" id="KW-0274">FAD</keyword>
<gene>
    <name evidence="6" type="ORF">GMORB2_2288</name>
</gene>
<dbReference type="PROSITE" id="PS51387">
    <property type="entry name" value="FAD_PCMH"/>
    <property type="match status" value="1"/>
</dbReference>
<dbReference type="GO" id="GO:0016491">
    <property type="term" value="F:oxidoreductase activity"/>
    <property type="evidence" value="ECO:0007669"/>
    <property type="project" value="UniProtKB-KW"/>
</dbReference>
<dbReference type="InterPro" id="IPR050416">
    <property type="entry name" value="FAD-linked_Oxidoreductase"/>
</dbReference>
<dbReference type="Proteomes" id="UP000749293">
    <property type="component" value="Unassembled WGS sequence"/>
</dbReference>
<dbReference type="PANTHER" id="PTHR42973:SF53">
    <property type="entry name" value="FAD-BINDING PCMH-TYPE DOMAIN-CONTAINING PROTEIN-RELATED"/>
    <property type="match status" value="1"/>
</dbReference>
<comment type="similarity">
    <text evidence="1">Belongs to the oxygen-dependent FAD-linked oxidoreductase family.</text>
</comment>
<dbReference type="SUPFAM" id="SSF56176">
    <property type="entry name" value="FAD-binding/transporter-associated domain-like"/>
    <property type="match status" value="1"/>
</dbReference>
<organism evidence="6 7">
    <name type="scientific">Geosmithia morbida</name>
    <dbReference type="NCBI Taxonomy" id="1094350"/>
    <lineage>
        <taxon>Eukaryota</taxon>
        <taxon>Fungi</taxon>
        <taxon>Dikarya</taxon>
        <taxon>Ascomycota</taxon>
        <taxon>Pezizomycotina</taxon>
        <taxon>Sordariomycetes</taxon>
        <taxon>Hypocreomycetidae</taxon>
        <taxon>Hypocreales</taxon>
        <taxon>Bionectriaceae</taxon>
        <taxon>Geosmithia</taxon>
    </lineage>
</organism>
<dbReference type="RefSeq" id="XP_035319978.1">
    <property type="nucleotide sequence ID" value="XM_035464268.1"/>
</dbReference>
<dbReference type="EMBL" id="JAANYQ010000013">
    <property type="protein sequence ID" value="KAF4121326.1"/>
    <property type="molecule type" value="Genomic_DNA"/>
</dbReference>
<accession>A0A9P4YQM0</accession>
<feature type="domain" description="FAD-binding PCMH-type" evidence="5">
    <location>
        <begin position="44"/>
        <end position="215"/>
    </location>
</feature>
<dbReference type="OrthoDB" id="2151789at2759"/>
<dbReference type="Pfam" id="PF01565">
    <property type="entry name" value="FAD_binding_4"/>
    <property type="match status" value="1"/>
</dbReference>